<organism evidence="1 2">
    <name type="scientific">Shouchella clausii</name>
    <name type="common">Alkalihalobacillus clausii</name>
    <dbReference type="NCBI Taxonomy" id="79880"/>
    <lineage>
        <taxon>Bacteria</taxon>
        <taxon>Bacillati</taxon>
        <taxon>Bacillota</taxon>
        <taxon>Bacilli</taxon>
        <taxon>Bacillales</taxon>
        <taxon>Bacillaceae</taxon>
        <taxon>Shouchella</taxon>
    </lineage>
</organism>
<evidence type="ECO:0000313" key="1">
    <source>
        <dbReference type="EMBL" id="PAF17838.1"/>
    </source>
</evidence>
<accession>A0A268RC52</accession>
<sequence>GKLVVNHLLTPESIKKKFINDQFQRDMTGLVQKELETILQSEKSAEDILAAFGITDGQVKTEKRIDLLIEQKYEKIISEYRDLPLKEVIPQG</sequence>
<reference evidence="1 2" key="1">
    <citation type="submission" date="2017-07" db="EMBL/GenBank/DDBJ databases">
        <title>Isolation and whole genome analysis of endospore-forming bacteria from heroin.</title>
        <authorList>
            <person name="Kalinowski J."/>
            <person name="Ahrens B."/>
            <person name="Al-Dilaimi A."/>
            <person name="Winkler A."/>
            <person name="Wibberg D."/>
            <person name="Schleenbecker U."/>
            <person name="Ruckert C."/>
            <person name="Wolfel R."/>
            <person name="Grass G."/>
        </authorList>
    </citation>
    <scope>NUCLEOTIDE SEQUENCE [LARGE SCALE GENOMIC DNA]</scope>
    <source>
        <strain evidence="1 2">7523-2</strain>
    </source>
</reference>
<evidence type="ECO:0000313" key="2">
    <source>
        <dbReference type="Proteomes" id="UP000216133"/>
    </source>
</evidence>
<dbReference type="EMBL" id="NPBS01000411">
    <property type="protein sequence ID" value="PAF17838.1"/>
    <property type="molecule type" value="Genomic_DNA"/>
</dbReference>
<gene>
    <name evidence="1" type="ORF">CHH61_23785</name>
</gene>
<protein>
    <submittedName>
        <fullName evidence="1">DUF445 domain-containing protein</fullName>
    </submittedName>
</protein>
<feature type="non-terminal residue" evidence="1">
    <location>
        <position position="1"/>
    </location>
</feature>
<dbReference type="Proteomes" id="UP000216133">
    <property type="component" value="Unassembled WGS sequence"/>
</dbReference>
<proteinExistence type="predicted"/>
<comment type="caution">
    <text evidence="1">The sequence shown here is derived from an EMBL/GenBank/DDBJ whole genome shotgun (WGS) entry which is preliminary data.</text>
</comment>
<feature type="non-terminal residue" evidence="1">
    <location>
        <position position="92"/>
    </location>
</feature>
<name>A0A268RC52_SHOCL</name>
<dbReference type="AlphaFoldDB" id="A0A268RC52"/>